<evidence type="ECO:0000313" key="4">
    <source>
        <dbReference type="Proteomes" id="UP000007882"/>
    </source>
</evidence>
<accession>I0HJS9</accession>
<dbReference type="STRING" id="512565.AMIS_80460"/>
<dbReference type="RefSeq" id="WP_014448148.1">
    <property type="nucleotide sequence ID" value="NC_017093.1"/>
</dbReference>
<gene>
    <name evidence="3" type="ordered locus">AMIS_80460</name>
</gene>
<evidence type="ECO:0000256" key="2">
    <source>
        <dbReference type="SAM" id="SignalP"/>
    </source>
</evidence>
<evidence type="ECO:0000256" key="1">
    <source>
        <dbReference type="SAM" id="MobiDB-lite"/>
    </source>
</evidence>
<keyword evidence="4" id="KW-1185">Reference proteome</keyword>
<proteinExistence type="predicted"/>
<dbReference type="PATRIC" id="fig|512565.3.peg.8068"/>
<feature type="chain" id="PRO_5039316548" description="Lipoprotein" evidence="2">
    <location>
        <begin position="27"/>
        <end position="201"/>
    </location>
</feature>
<name>I0HJS9_ACTM4</name>
<dbReference type="OrthoDB" id="3404755at2"/>
<organism evidence="3 4">
    <name type="scientific">Actinoplanes missouriensis (strain ATCC 14538 / DSM 43046 / CBS 188.64 / JCM 3121 / NBRC 102363 / NCIMB 12654 / NRRL B-3342 / UNCC 431)</name>
    <dbReference type="NCBI Taxonomy" id="512565"/>
    <lineage>
        <taxon>Bacteria</taxon>
        <taxon>Bacillati</taxon>
        <taxon>Actinomycetota</taxon>
        <taxon>Actinomycetes</taxon>
        <taxon>Micromonosporales</taxon>
        <taxon>Micromonosporaceae</taxon>
        <taxon>Actinoplanes</taxon>
    </lineage>
</organism>
<dbReference type="HOGENOM" id="CLU_1358055_0_0_11"/>
<evidence type="ECO:0008006" key="5">
    <source>
        <dbReference type="Google" id="ProtNLM"/>
    </source>
</evidence>
<reference evidence="3 4" key="1">
    <citation type="submission" date="2012-02" db="EMBL/GenBank/DDBJ databases">
        <title>Complete genome sequence of Actinoplanes missouriensis 431 (= NBRC 102363).</title>
        <authorList>
            <person name="Ohnishi Y."/>
            <person name="Ishikawa J."/>
            <person name="Sekine M."/>
            <person name="Hosoyama A."/>
            <person name="Harada T."/>
            <person name="Narita H."/>
            <person name="Hata T."/>
            <person name="Konno Y."/>
            <person name="Tutikane K."/>
            <person name="Fujita N."/>
            <person name="Horinouchi S."/>
            <person name="Hayakawa M."/>
        </authorList>
    </citation>
    <scope>NUCLEOTIDE SEQUENCE [LARGE SCALE GENOMIC DNA]</scope>
    <source>
        <strain evidence="4">ATCC 14538 / DSM 43046 / CBS 188.64 / JCM 3121 / NBRC 102363 / NCIMB 12654 / NRRL B-3342 / UNCC 431</strain>
    </source>
</reference>
<dbReference type="eggNOG" id="ENOG5031QN4">
    <property type="taxonomic scope" value="Bacteria"/>
</dbReference>
<feature type="compositionally biased region" description="Low complexity" evidence="1">
    <location>
        <begin position="82"/>
        <end position="96"/>
    </location>
</feature>
<keyword evidence="2" id="KW-0732">Signal</keyword>
<feature type="signal peptide" evidence="2">
    <location>
        <begin position="1"/>
        <end position="26"/>
    </location>
</feature>
<protein>
    <recommendedName>
        <fullName evidence="5">Lipoprotein</fullName>
    </recommendedName>
</protein>
<feature type="region of interest" description="Disordered" evidence="1">
    <location>
        <begin position="82"/>
        <end position="111"/>
    </location>
</feature>
<evidence type="ECO:0000313" key="3">
    <source>
        <dbReference type="EMBL" id="BAL93266.1"/>
    </source>
</evidence>
<dbReference type="EMBL" id="AP012319">
    <property type="protein sequence ID" value="BAL93266.1"/>
    <property type="molecule type" value="Genomic_DNA"/>
</dbReference>
<dbReference type="Proteomes" id="UP000007882">
    <property type="component" value="Chromosome"/>
</dbReference>
<sequence>MSPRTRRLLPATGLLLLAGCVAQPQAAPALTGVPAPPASVPAVAPSLPGVTFVPLTPTATTPAPAPTFTTYPTVVPTVVPTTTTTTATGTTTTPTTSPTPSPTPSQAKKCTGAPTGRQILTLLKDNPAVPDAELEVAGGPFCGGAWSYTTVQLKGGGAEALSVVTTGKGTTLALVTAGTDVCNPRVKAEAPVGIRVLACGY</sequence>
<dbReference type="KEGG" id="ams:AMIS_80460"/>
<dbReference type="AlphaFoldDB" id="I0HJS9"/>
<dbReference type="PROSITE" id="PS51257">
    <property type="entry name" value="PROKAR_LIPOPROTEIN"/>
    <property type="match status" value="1"/>
</dbReference>